<dbReference type="PANTHER" id="PTHR31623:SF28">
    <property type="entry name" value="BAHD ACYLTRANSFERASE"/>
    <property type="match status" value="1"/>
</dbReference>
<evidence type="ECO:0000313" key="4">
    <source>
        <dbReference type="EMBL" id="KAH7560775.1"/>
    </source>
</evidence>
<sequence length="429" mass="48285">MDEPIKTSLIFVNYLTIAKDPEMAVRIISREIIKPSSSTPNHLKIHKLSLMDQMASYSYLPILLFYSGPCKNSDHLKKSLSQILTHYYTFAGQVKDHSFIECNDYGVSFIEAHVATKMSEVLHQQPQLDLLEKLLPCQSTTLNVVVLQSHLSLNILLPIETAAAHFVKNWAAVACGGTGNDINKDHDLIFDSTSILPPIDCLGSSSTTKEMPKPISIETTTKRFIFDGSKIAALQDKIGNRPTRFEAVSALLWGTAVRDAQREEEEDGFTTTTTTTQFEALITVNLRKKMNPPIPEQCIGNIHTWKTTDWPMEETINYSSLARKLHESVNMINDEYVRKGNASDSIFSCIGNFLEKDIKLKPFFITSWCRLPFYKADFGWGKPILLTTTMRFDKGAILLDTCDGDGIEAWVTLPKEDMIKFQKHPDILG</sequence>
<dbReference type="PANTHER" id="PTHR31623">
    <property type="entry name" value="F21J9.9"/>
    <property type="match status" value="1"/>
</dbReference>
<organism evidence="4 5">
    <name type="scientific">Xanthoceras sorbifolium</name>
    <dbReference type="NCBI Taxonomy" id="99658"/>
    <lineage>
        <taxon>Eukaryota</taxon>
        <taxon>Viridiplantae</taxon>
        <taxon>Streptophyta</taxon>
        <taxon>Embryophyta</taxon>
        <taxon>Tracheophyta</taxon>
        <taxon>Spermatophyta</taxon>
        <taxon>Magnoliopsida</taxon>
        <taxon>eudicotyledons</taxon>
        <taxon>Gunneridae</taxon>
        <taxon>Pentapetalae</taxon>
        <taxon>rosids</taxon>
        <taxon>malvids</taxon>
        <taxon>Sapindales</taxon>
        <taxon>Sapindaceae</taxon>
        <taxon>Xanthoceroideae</taxon>
        <taxon>Xanthoceras</taxon>
    </lineage>
</organism>
<evidence type="ECO:0000256" key="2">
    <source>
        <dbReference type="ARBA" id="ARBA00022679"/>
    </source>
</evidence>
<reference evidence="4 5" key="1">
    <citation type="submission" date="2021-02" db="EMBL/GenBank/DDBJ databases">
        <title>Plant Genome Project.</title>
        <authorList>
            <person name="Zhang R.-G."/>
        </authorList>
    </citation>
    <scope>NUCLEOTIDE SEQUENCE [LARGE SCALE GENOMIC DNA]</scope>
    <source>
        <tissue evidence="4">Leaves</tissue>
    </source>
</reference>
<comment type="similarity">
    <text evidence="1">Belongs to the plant acyltransferase family.</text>
</comment>
<evidence type="ECO:0000256" key="3">
    <source>
        <dbReference type="ARBA" id="ARBA00023315"/>
    </source>
</evidence>
<dbReference type="Pfam" id="PF02458">
    <property type="entry name" value="Transferase"/>
    <property type="match status" value="2"/>
</dbReference>
<name>A0ABQ8HI82_9ROSI</name>
<proteinExistence type="inferred from homology"/>
<accession>A0ABQ8HI82</accession>
<keyword evidence="3" id="KW-0012">Acyltransferase</keyword>
<gene>
    <name evidence="4" type="ORF">JRO89_XS10G0098900</name>
</gene>
<comment type="caution">
    <text evidence="4">The sequence shown here is derived from an EMBL/GenBank/DDBJ whole genome shotgun (WGS) entry which is preliminary data.</text>
</comment>
<evidence type="ECO:0000313" key="5">
    <source>
        <dbReference type="Proteomes" id="UP000827721"/>
    </source>
</evidence>
<protein>
    <submittedName>
        <fullName evidence="4">Uncharacterized protein</fullName>
    </submittedName>
</protein>
<dbReference type="EMBL" id="JAFEMO010000010">
    <property type="protein sequence ID" value="KAH7560775.1"/>
    <property type="molecule type" value="Genomic_DNA"/>
</dbReference>
<keyword evidence="5" id="KW-1185">Reference proteome</keyword>
<dbReference type="Proteomes" id="UP000827721">
    <property type="component" value="Unassembled WGS sequence"/>
</dbReference>
<keyword evidence="2" id="KW-0808">Transferase</keyword>
<dbReference type="Gene3D" id="3.30.559.10">
    <property type="entry name" value="Chloramphenicol acetyltransferase-like domain"/>
    <property type="match status" value="2"/>
</dbReference>
<evidence type="ECO:0000256" key="1">
    <source>
        <dbReference type="ARBA" id="ARBA00009861"/>
    </source>
</evidence>
<dbReference type="InterPro" id="IPR023213">
    <property type="entry name" value="CAT-like_dom_sf"/>
</dbReference>